<dbReference type="Pfam" id="PF02270">
    <property type="entry name" value="TFIIF_beta"/>
    <property type="match status" value="1"/>
</dbReference>
<organism evidence="12 13">
    <name type="scientific">Caenorhabditis auriculariae</name>
    <dbReference type="NCBI Taxonomy" id="2777116"/>
    <lineage>
        <taxon>Eukaryota</taxon>
        <taxon>Metazoa</taxon>
        <taxon>Ecdysozoa</taxon>
        <taxon>Nematoda</taxon>
        <taxon>Chromadorea</taxon>
        <taxon>Rhabditida</taxon>
        <taxon>Rhabditina</taxon>
        <taxon>Rhabditomorpha</taxon>
        <taxon>Rhabditoidea</taxon>
        <taxon>Rhabditidae</taxon>
        <taxon>Peloderinae</taxon>
        <taxon>Caenorhabditis</taxon>
    </lineage>
</organism>
<dbReference type="InterPro" id="IPR036388">
    <property type="entry name" value="WH-like_DNA-bd_sf"/>
</dbReference>
<evidence type="ECO:0000256" key="8">
    <source>
        <dbReference type="ARBA" id="ARBA00033388"/>
    </source>
</evidence>
<keyword evidence="6" id="KW-0804">Transcription</keyword>
<dbReference type="SUPFAM" id="SSF50916">
    <property type="entry name" value="Rap30/74 interaction domains"/>
    <property type="match status" value="1"/>
</dbReference>
<proteinExistence type="inferred from homology"/>
<dbReference type="Gene3D" id="1.10.10.10">
    <property type="entry name" value="Winged helix-like DNA-binding domain superfamily/Winged helix DNA-binding domain"/>
    <property type="match status" value="1"/>
</dbReference>
<evidence type="ECO:0000256" key="9">
    <source>
        <dbReference type="SAM" id="MobiDB-lite"/>
    </source>
</evidence>
<evidence type="ECO:0000256" key="6">
    <source>
        <dbReference type="ARBA" id="ARBA00023163"/>
    </source>
</evidence>
<comment type="caution">
    <text evidence="12">The sequence shown here is derived from an EMBL/GenBank/DDBJ whole genome shotgun (WGS) entry which is preliminary data.</text>
</comment>
<keyword evidence="4" id="KW-0805">Transcription regulation</keyword>
<dbReference type="InterPro" id="IPR040450">
    <property type="entry name" value="TFIIF_beta_HTH"/>
</dbReference>
<reference evidence="12" key="1">
    <citation type="submission" date="2020-10" db="EMBL/GenBank/DDBJ databases">
        <authorList>
            <person name="Kikuchi T."/>
        </authorList>
    </citation>
    <scope>NUCLEOTIDE SEQUENCE</scope>
    <source>
        <strain evidence="12">NKZ352</strain>
    </source>
</reference>
<keyword evidence="5" id="KW-0238">DNA-binding</keyword>
<dbReference type="GO" id="GO:0006367">
    <property type="term" value="P:transcription initiation at RNA polymerase II promoter"/>
    <property type="evidence" value="ECO:0007669"/>
    <property type="project" value="InterPro"/>
</dbReference>
<evidence type="ECO:0000256" key="3">
    <source>
        <dbReference type="ARBA" id="ARBA00020815"/>
    </source>
</evidence>
<dbReference type="FunFam" id="1.10.10.10:FF:000035">
    <property type="entry name" value="General transcription factor IIF subunit 2"/>
    <property type="match status" value="1"/>
</dbReference>
<dbReference type="AlphaFoldDB" id="A0A8S1GSY5"/>
<dbReference type="InterPro" id="IPR040504">
    <property type="entry name" value="TFIIF_beta_N"/>
</dbReference>
<evidence type="ECO:0000313" key="13">
    <source>
        <dbReference type="Proteomes" id="UP000835052"/>
    </source>
</evidence>
<dbReference type="PANTHER" id="PTHR10445:SF0">
    <property type="entry name" value="GENERAL TRANSCRIPTION FACTOR IIF SUBUNIT 2"/>
    <property type="match status" value="1"/>
</dbReference>
<dbReference type="SUPFAM" id="SSF46785">
    <property type="entry name" value="Winged helix' DNA-binding domain"/>
    <property type="match status" value="1"/>
</dbReference>
<dbReference type="GO" id="GO:0006368">
    <property type="term" value="P:transcription elongation by RNA polymerase II"/>
    <property type="evidence" value="ECO:0007669"/>
    <property type="project" value="UniProtKB-ARBA"/>
</dbReference>
<feature type="domain" description="TFIIF beta subunit N-terminal" evidence="11">
    <location>
        <begin position="237"/>
        <end position="333"/>
    </location>
</feature>
<evidence type="ECO:0000256" key="5">
    <source>
        <dbReference type="ARBA" id="ARBA00023125"/>
    </source>
</evidence>
<dbReference type="CDD" id="cd07980">
    <property type="entry name" value="TFIIF_beta"/>
    <property type="match status" value="1"/>
</dbReference>
<gene>
    <name evidence="12" type="ORF">CAUJ_LOCUS2524</name>
</gene>
<accession>A0A8S1GSY5</accession>
<keyword evidence="13" id="KW-1185">Reference proteome</keyword>
<dbReference type="InterPro" id="IPR011039">
    <property type="entry name" value="TFIIF_interaction"/>
</dbReference>
<dbReference type="OrthoDB" id="26094at2759"/>
<name>A0A8S1GSY5_9PELO</name>
<evidence type="ECO:0000256" key="7">
    <source>
        <dbReference type="ARBA" id="ARBA00023242"/>
    </source>
</evidence>
<keyword evidence="7" id="KW-0539">Nucleus</keyword>
<evidence type="ECO:0000256" key="1">
    <source>
        <dbReference type="ARBA" id="ARBA00004123"/>
    </source>
</evidence>
<dbReference type="Pfam" id="PF17683">
    <property type="entry name" value="TFIIF_beta_N"/>
    <property type="match status" value="1"/>
</dbReference>
<comment type="similarity">
    <text evidence="2">Belongs to the TFIIF beta subunit family.</text>
</comment>
<dbReference type="InterPro" id="IPR036390">
    <property type="entry name" value="WH_DNA-bd_sf"/>
</dbReference>
<dbReference type="Proteomes" id="UP000835052">
    <property type="component" value="Unassembled WGS sequence"/>
</dbReference>
<dbReference type="EMBL" id="CAJGYM010000005">
    <property type="protein sequence ID" value="CAD6186605.1"/>
    <property type="molecule type" value="Genomic_DNA"/>
</dbReference>
<comment type="subcellular location">
    <subcellularLocation>
        <location evidence="1">Nucleus</location>
    </subcellularLocation>
</comment>
<feature type="region of interest" description="Disordered" evidence="9">
    <location>
        <begin position="51"/>
        <end position="104"/>
    </location>
</feature>
<feature type="compositionally biased region" description="Low complexity" evidence="9">
    <location>
        <begin position="61"/>
        <end position="74"/>
    </location>
</feature>
<evidence type="ECO:0000256" key="4">
    <source>
        <dbReference type="ARBA" id="ARBA00023015"/>
    </source>
</evidence>
<evidence type="ECO:0000259" key="11">
    <source>
        <dbReference type="Pfam" id="PF17683"/>
    </source>
</evidence>
<evidence type="ECO:0000259" key="10">
    <source>
        <dbReference type="Pfam" id="PF02270"/>
    </source>
</evidence>
<feature type="region of interest" description="Disordered" evidence="9">
    <location>
        <begin position="276"/>
        <end position="298"/>
    </location>
</feature>
<evidence type="ECO:0000256" key="2">
    <source>
        <dbReference type="ARBA" id="ARBA00009543"/>
    </source>
</evidence>
<sequence>MSEDGASEGSSQPSNKDIDDLAQYLKDGWTVGYDVDYNGCGNTEIVFEAIPSHAAEDSDSEQSSSESSFTSSENTEGRNKHATYHQLGDQVEESGDIEEKEEPNVKRKLLEKSIVKACKDMNEAMLKHTRCKEWALQRAEGRKDLKSKVVLSISEDIVPKPRPPPVQRGKGYWRRERRQKYFSEKEKMEKVAKAMQGMTLPPPPGWENMSDEKFLDAVQEMSRKRHGNDVETDMAKRGLWLVKVPRYLSELWEANKGANVGKLVIVNDVVKFQSGQGLAQPKKTEDTPGPSSAKAPPAKIDIPDEYSFILHDIMNQTMAVLTEDKTGLKEDAAIRTGRLAIEGRIVKKAECRPPATTSYMRMKLQHIVKSTQPKKQVVQIEKAAVKYKPVSAHAEDMVRIKQKKEGAKTYRADRDLLRQAIFNAFEKHQYYRLQDLQQLTQQPASYVKELLQEIAVYNTSPPHKSMWELKPEYRNYSINPSSSNP</sequence>
<dbReference type="GO" id="GO:0003677">
    <property type="term" value="F:DNA binding"/>
    <property type="evidence" value="ECO:0007669"/>
    <property type="project" value="UniProtKB-KW"/>
</dbReference>
<evidence type="ECO:0000313" key="12">
    <source>
        <dbReference type="EMBL" id="CAD6186605.1"/>
    </source>
</evidence>
<protein>
    <recommendedName>
        <fullName evidence="3">General transcription factor IIF subunit 2</fullName>
    </recommendedName>
    <alternativeName>
        <fullName evidence="8">Transcription initiation factor IIF subunit beta</fullName>
    </alternativeName>
</protein>
<feature type="domain" description="TFIIF beta subunit HTH" evidence="10">
    <location>
        <begin position="411"/>
        <end position="474"/>
    </location>
</feature>
<dbReference type="GO" id="GO:0005674">
    <property type="term" value="C:transcription factor TFIIF complex"/>
    <property type="evidence" value="ECO:0007669"/>
    <property type="project" value="InterPro"/>
</dbReference>
<dbReference type="PANTHER" id="PTHR10445">
    <property type="entry name" value="GENERAL TRANSCRIPTION FACTOR IIF SUBUNIT 2"/>
    <property type="match status" value="1"/>
</dbReference>
<feature type="compositionally biased region" description="Acidic residues" evidence="9">
    <location>
        <begin position="90"/>
        <end position="101"/>
    </location>
</feature>
<dbReference type="InterPro" id="IPR003196">
    <property type="entry name" value="TFIIF_beta"/>
</dbReference>